<dbReference type="WBParaSite" id="PSU_v2.g20080.t1">
    <property type="protein sequence ID" value="PSU_v2.g20080.t1"/>
    <property type="gene ID" value="PSU_v2.g20080"/>
</dbReference>
<evidence type="ECO:0000313" key="2">
    <source>
        <dbReference type="WBParaSite" id="PSU_v2.g20080.t1"/>
    </source>
</evidence>
<organism evidence="1 2">
    <name type="scientific">Panagrolaimus superbus</name>
    <dbReference type="NCBI Taxonomy" id="310955"/>
    <lineage>
        <taxon>Eukaryota</taxon>
        <taxon>Metazoa</taxon>
        <taxon>Ecdysozoa</taxon>
        <taxon>Nematoda</taxon>
        <taxon>Chromadorea</taxon>
        <taxon>Rhabditida</taxon>
        <taxon>Tylenchina</taxon>
        <taxon>Panagrolaimomorpha</taxon>
        <taxon>Panagrolaimoidea</taxon>
        <taxon>Panagrolaimidae</taxon>
        <taxon>Panagrolaimus</taxon>
    </lineage>
</organism>
<evidence type="ECO:0000313" key="1">
    <source>
        <dbReference type="Proteomes" id="UP000887577"/>
    </source>
</evidence>
<dbReference type="AlphaFoldDB" id="A0A914YRQ8"/>
<sequence length="114" mass="12463">MPAQQALDMIPPAVQSLTFDTFCFTEGDLVTTRIEALCNPGASVTLFTSNVPNDAVVGPLLAWGFLGFYVHRRTFGNLYEMYHLEGNQRILVGFILPAVVAVAAPDDDDDDGWL</sequence>
<proteinExistence type="predicted"/>
<accession>A0A914YRQ8</accession>
<name>A0A914YRQ8_9BILA</name>
<keyword evidence="1" id="KW-1185">Reference proteome</keyword>
<dbReference type="Proteomes" id="UP000887577">
    <property type="component" value="Unplaced"/>
</dbReference>
<reference evidence="2" key="1">
    <citation type="submission" date="2022-11" db="UniProtKB">
        <authorList>
            <consortium name="WormBaseParasite"/>
        </authorList>
    </citation>
    <scope>IDENTIFICATION</scope>
</reference>
<protein>
    <submittedName>
        <fullName evidence="2">Uncharacterized protein</fullName>
    </submittedName>
</protein>